<organism evidence="1 2">
    <name type="scientific">Terrimonas ginsenosidimutans</name>
    <dbReference type="NCBI Taxonomy" id="2908004"/>
    <lineage>
        <taxon>Bacteria</taxon>
        <taxon>Pseudomonadati</taxon>
        <taxon>Bacteroidota</taxon>
        <taxon>Chitinophagia</taxon>
        <taxon>Chitinophagales</taxon>
        <taxon>Chitinophagaceae</taxon>
        <taxon>Terrimonas</taxon>
    </lineage>
</organism>
<evidence type="ECO:0008006" key="3">
    <source>
        <dbReference type="Google" id="ProtNLM"/>
    </source>
</evidence>
<proteinExistence type="predicted"/>
<dbReference type="SUPFAM" id="SSF88723">
    <property type="entry name" value="PIN domain-like"/>
    <property type="match status" value="1"/>
</dbReference>
<dbReference type="EMBL" id="JAKLTR010000034">
    <property type="protein sequence ID" value="MCG2618118.1"/>
    <property type="molecule type" value="Genomic_DNA"/>
</dbReference>
<dbReference type="Gene3D" id="3.40.50.1010">
    <property type="entry name" value="5'-nuclease"/>
    <property type="match status" value="1"/>
</dbReference>
<reference evidence="1" key="1">
    <citation type="submission" date="2022-01" db="EMBL/GenBank/DDBJ databases">
        <authorList>
            <person name="Jo J.-H."/>
            <person name="Im W.-T."/>
        </authorList>
    </citation>
    <scope>NUCLEOTIDE SEQUENCE</scope>
    <source>
        <strain evidence="1">NA20</strain>
    </source>
</reference>
<gene>
    <name evidence="1" type="ORF">LZZ85_27695</name>
</gene>
<protein>
    <recommendedName>
        <fullName evidence="3">Type II toxin-antitoxin system VapC family toxin</fullName>
    </recommendedName>
</protein>
<evidence type="ECO:0000313" key="1">
    <source>
        <dbReference type="EMBL" id="MCG2618118.1"/>
    </source>
</evidence>
<sequence>MKRYMLDTGILVHYVRRSPLYQDIEAGENLSSEENTSFISVVTMGEILSFAKQHEWGFAKLQLLEDLFENLVVLGINSNDEKLLEVYAKIDTYSKN</sequence>
<keyword evidence="2" id="KW-1185">Reference proteome</keyword>
<dbReference type="Proteomes" id="UP001165367">
    <property type="component" value="Unassembled WGS sequence"/>
</dbReference>
<dbReference type="RefSeq" id="WP_237877291.1">
    <property type="nucleotide sequence ID" value="NZ_JAKLTR010000034.1"/>
</dbReference>
<comment type="caution">
    <text evidence="1">The sequence shown here is derived from an EMBL/GenBank/DDBJ whole genome shotgun (WGS) entry which is preliminary data.</text>
</comment>
<name>A0ABS9L0T5_9BACT</name>
<accession>A0ABS9L0T5</accession>
<evidence type="ECO:0000313" key="2">
    <source>
        <dbReference type="Proteomes" id="UP001165367"/>
    </source>
</evidence>
<dbReference type="InterPro" id="IPR029060">
    <property type="entry name" value="PIN-like_dom_sf"/>
</dbReference>